<evidence type="ECO:0000256" key="1">
    <source>
        <dbReference type="ARBA" id="ARBA00022723"/>
    </source>
</evidence>
<gene>
    <name evidence="2" type="ORF">DARMORV10_C02P59140.1</name>
</gene>
<dbReference type="Gene3D" id="3.30.70.100">
    <property type="match status" value="1"/>
</dbReference>
<dbReference type="Proteomes" id="UP001295469">
    <property type="component" value="Chromosome C02"/>
</dbReference>
<dbReference type="AlphaFoldDB" id="A0A816KPP8"/>
<sequence>MQVDINCGKCKNQIMQAVTELEGIAFFLKRSVIKSTDIIIKTEILNAGVNQVVLDEEKSLLTVVGTMDPICIAEQLRKIKQKPVVVNIGPPKPPEKKPECCKPCLPYYNNTCDLPYYNYNTRDMVSVSTYENGGGCTIV</sequence>
<proteinExistence type="predicted"/>
<reference evidence="2" key="1">
    <citation type="submission" date="2021-01" db="EMBL/GenBank/DDBJ databases">
        <authorList>
            <consortium name="Genoscope - CEA"/>
            <person name="William W."/>
        </authorList>
    </citation>
    <scope>NUCLEOTIDE SEQUENCE</scope>
</reference>
<keyword evidence="1" id="KW-0479">Metal-binding</keyword>
<dbReference type="PANTHER" id="PTHR45811">
    <property type="entry name" value="COPPER TRANSPORT PROTEIN FAMILY-RELATED"/>
    <property type="match status" value="1"/>
</dbReference>
<evidence type="ECO:0000313" key="2">
    <source>
        <dbReference type="EMBL" id="CAF1921000.1"/>
    </source>
</evidence>
<dbReference type="GO" id="GO:0046872">
    <property type="term" value="F:metal ion binding"/>
    <property type="evidence" value="ECO:0007669"/>
    <property type="project" value="UniProtKB-KW"/>
</dbReference>
<dbReference type="InterPro" id="IPR051863">
    <property type="entry name" value="HIPP"/>
</dbReference>
<organism evidence="2">
    <name type="scientific">Brassica napus</name>
    <name type="common">Rape</name>
    <dbReference type="NCBI Taxonomy" id="3708"/>
    <lineage>
        <taxon>Eukaryota</taxon>
        <taxon>Viridiplantae</taxon>
        <taxon>Streptophyta</taxon>
        <taxon>Embryophyta</taxon>
        <taxon>Tracheophyta</taxon>
        <taxon>Spermatophyta</taxon>
        <taxon>Magnoliopsida</taxon>
        <taxon>eudicotyledons</taxon>
        <taxon>Gunneridae</taxon>
        <taxon>Pentapetalae</taxon>
        <taxon>rosids</taxon>
        <taxon>malvids</taxon>
        <taxon>Brassicales</taxon>
        <taxon>Brassicaceae</taxon>
        <taxon>Brassiceae</taxon>
        <taxon>Brassica</taxon>
    </lineage>
</organism>
<dbReference type="PANTHER" id="PTHR45811:SF46">
    <property type="entry name" value="HMA DOMAIN-CONTAINING PROTEIN"/>
    <property type="match status" value="1"/>
</dbReference>
<protein>
    <submittedName>
        <fullName evidence="2">(rape) hypothetical protein</fullName>
    </submittedName>
</protein>
<name>A0A816KPP8_BRANA</name>
<dbReference type="EMBL" id="HG994366">
    <property type="protein sequence ID" value="CAF1921000.1"/>
    <property type="molecule type" value="Genomic_DNA"/>
</dbReference>
<accession>A0A816KPP8</accession>